<dbReference type="Proteomes" id="UP000809337">
    <property type="component" value="Unassembled WGS sequence"/>
</dbReference>
<evidence type="ECO:0000313" key="1">
    <source>
        <dbReference type="EMBL" id="MBM2356274.1"/>
    </source>
</evidence>
<dbReference type="EMBL" id="JAFBWN010000014">
    <property type="protein sequence ID" value="MBM2356274.1"/>
    <property type="molecule type" value="Genomic_DNA"/>
</dbReference>
<dbReference type="InterPro" id="IPR021848">
    <property type="entry name" value="HODM_asu-like"/>
</dbReference>
<evidence type="ECO:0000313" key="2">
    <source>
        <dbReference type="Proteomes" id="UP000809337"/>
    </source>
</evidence>
<gene>
    <name evidence="1" type="ORF">JQX14_17090</name>
</gene>
<reference evidence="1" key="1">
    <citation type="submission" date="2021-01" db="EMBL/GenBank/DDBJ databases">
        <title>Diatom-associated Roseobacters Show Island Model of Population Structure.</title>
        <authorList>
            <person name="Qu L."/>
            <person name="Feng X."/>
            <person name="Chen Y."/>
            <person name="Li L."/>
            <person name="Wang X."/>
            <person name="Hu Z."/>
            <person name="Wang H."/>
            <person name="Luo H."/>
        </authorList>
    </citation>
    <scope>NUCLEOTIDE SEQUENCE</scope>
    <source>
        <strain evidence="1">SM26-45</strain>
    </source>
</reference>
<proteinExistence type="predicted"/>
<accession>A0A9Q2RYI9</accession>
<dbReference type="AlphaFoldDB" id="A0A9Q2RYI9"/>
<protein>
    <submittedName>
        <fullName evidence="1">DUF3445 domain-containing protein</fullName>
    </submittedName>
</protein>
<sequence>MTILHQTIPYDFTPRALPGIQPVTEPWLRVDEAYAGQMARRCDLLGTRADKVLYLEPQAHAAAVELLEVVLDLLPDLGFAQAGEGVTCPDGRHVTVGRANPLETLGRLVQCDFVLLDKRGAEHVLTGAVLCFPASWRLDEKAGRPLVAIHDPVASYDENIAKRVQRLFDGIQAGRPLWRFNALWYDDPELHQPRSVTEPRHKREGAGYFRSERQTLIRLPHSGTVVFAIHTYVLRAEDVTRQAMSMTICG</sequence>
<name>A0A9Q2RYI9_9RHOB</name>
<dbReference type="Pfam" id="PF11927">
    <property type="entry name" value="HODM_asu-like"/>
    <property type="match status" value="1"/>
</dbReference>
<comment type="caution">
    <text evidence="1">The sequence shown here is derived from an EMBL/GenBank/DDBJ whole genome shotgun (WGS) entry which is preliminary data.</text>
</comment>
<organism evidence="1 2">
    <name type="scientific">Pseudosulfitobacter pseudonitzschiae</name>
    <dbReference type="NCBI Taxonomy" id="1402135"/>
    <lineage>
        <taxon>Bacteria</taxon>
        <taxon>Pseudomonadati</taxon>
        <taxon>Pseudomonadota</taxon>
        <taxon>Alphaproteobacteria</taxon>
        <taxon>Rhodobacterales</taxon>
        <taxon>Roseobacteraceae</taxon>
        <taxon>Pseudosulfitobacter</taxon>
    </lineage>
</organism>